<dbReference type="GO" id="GO:0005675">
    <property type="term" value="C:transcription factor TFIIH holo complex"/>
    <property type="evidence" value="ECO:0007669"/>
    <property type="project" value="InterPro"/>
</dbReference>
<evidence type="ECO:0000256" key="6">
    <source>
        <dbReference type="ARBA" id="ARBA00074719"/>
    </source>
</evidence>
<dbReference type="InterPro" id="IPR004575">
    <property type="entry name" value="MAT1/Tfb3"/>
</dbReference>
<dbReference type="SMART" id="SM00184">
    <property type="entry name" value="RING"/>
    <property type="match status" value="1"/>
</dbReference>
<evidence type="ECO:0000256" key="5">
    <source>
        <dbReference type="ARBA" id="ARBA00023242"/>
    </source>
</evidence>
<accession>A0A182RHC3</accession>
<dbReference type="CDD" id="cd16517">
    <property type="entry name" value="RING-HC_MAT1"/>
    <property type="match status" value="1"/>
</dbReference>
<dbReference type="AlphaFoldDB" id="A0A182RHC3"/>
<evidence type="ECO:0000256" key="2">
    <source>
        <dbReference type="ARBA" id="ARBA00022723"/>
    </source>
</evidence>
<protein>
    <recommendedName>
        <fullName evidence="6">CDK-activating kinase assembly factor MAT1</fullName>
    </recommendedName>
    <alternativeName>
        <fullName evidence="9">CDK7/cyclin-H assembly factor</fullName>
    </alternativeName>
    <alternativeName>
        <fullName evidence="7">Menage a trois</fullName>
    </alternativeName>
    <alternativeName>
        <fullName evidence="8">RING finger protein MAT1</fullName>
    </alternativeName>
</protein>
<keyword evidence="4" id="KW-0862">Zinc</keyword>
<feature type="compositionally biased region" description="Low complexity" evidence="11">
    <location>
        <begin position="425"/>
        <end position="434"/>
    </location>
</feature>
<name>A0A182RHC3_ANOFN</name>
<dbReference type="Pfam" id="PF25811">
    <property type="entry name" value="CAK-anch_MAT1"/>
    <property type="match status" value="1"/>
</dbReference>
<dbReference type="Gene3D" id="3.30.40.10">
    <property type="entry name" value="Zinc/RING finger domain, C3HC4 (zinc finger)"/>
    <property type="match status" value="1"/>
</dbReference>
<evidence type="ECO:0000256" key="7">
    <source>
        <dbReference type="ARBA" id="ARBA00077380"/>
    </source>
</evidence>
<dbReference type="InterPro" id="IPR017907">
    <property type="entry name" value="Znf_RING_CS"/>
</dbReference>
<dbReference type="VEuPathDB" id="VectorBase:AFUN2_008379"/>
<dbReference type="GO" id="GO:0006357">
    <property type="term" value="P:regulation of transcription by RNA polymerase II"/>
    <property type="evidence" value="ECO:0007669"/>
    <property type="project" value="TreeGrafter"/>
</dbReference>
<feature type="region of interest" description="Disordered" evidence="11">
    <location>
        <begin position="425"/>
        <end position="449"/>
    </location>
</feature>
<dbReference type="STRING" id="62324.A0A182RHC3"/>
<evidence type="ECO:0000259" key="12">
    <source>
        <dbReference type="PROSITE" id="PS50089"/>
    </source>
</evidence>
<dbReference type="EnsemblMetazoa" id="AFUN005635-RA">
    <property type="protein sequence ID" value="AFUN005635-PA"/>
    <property type="gene ID" value="AFUN005635"/>
</dbReference>
<dbReference type="SUPFAM" id="SSF57850">
    <property type="entry name" value="RING/U-box"/>
    <property type="match status" value="1"/>
</dbReference>
<dbReference type="PROSITE" id="PS50089">
    <property type="entry name" value="ZF_RING_2"/>
    <property type="match status" value="1"/>
</dbReference>
<evidence type="ECO:0000256" key="4">
    <source>
        <dbReference type="ARBA" id="ARBA00022833"/>
    </source>
</evidence>
<dbReference type="VEuPathDB" id="VectorBase:AFUN005635"/>
<dbReference type="InterPro" id="IPR013083">
    <property type="entry name" value="Znf_RING/FYVE/PHD"/>
</dbReference>
<comment type="subcellular location">
    <subcellularLocation>
        <location evidence="1">Nucleus</location>
    </subcellularLocation>
</comment>
<evidence type="ECO:0000256" key="9">
    <source>
        <dbReference type="ARBA" id="ARBA00083888"/>
    </source>
</evidence>
<dbReference type="InterPro" id="IPR015877">
    <property type="entry name" value="MAT1_centre"/>
</dbReference>
<evidence type="ECO:0000313" key="13">
    <source>
        <dbReference type="EnsemblMetazoa" id="AFUN005635-PA"/>
    </source>
</evidence>
<dbReference type="InterPro" id="IPR057657">
    <property type="entry name" value="MAT1_CAK-anch"/>
</dbReference>
<evidence type="ECO:0000256" key="3">
    <source>
        <dbReference type="ARBA" id="ARBA00022771"/>
    </source>
</evidence>
<dbReference type="GO" id="GO:0061575">
    <property type="term" value="F:cyclin-dependent protein serine/threonine kinase activator activity"/>
    <property type="evidence" value="ECO:0007669"/>
    <property type="project" value="InterPro"/>
</dbReference>
<dbReference type="PROSITE" id="PS00518">
    <property type="entry name" value="ZF_RING_1"/>
    <property type="match status" value="1"/>
</dbReference>
<dbReference type="PANTHER" id="PTHR12683">
    <property type="entry name" value="CDK-ACTIVATING KINASE ASSEMBLY FACTOR MAT1"/>
    <property type="match status" value="1"/>
</dbReference>
<evidence type="ECO:0000256" key="8">
    <source>
        <dbReference type="ARBA" id="ARBA00077720"/>
    </source>
</evidence>
<organism evidence="13">
    <name type="scientific">Anopheles funestus</name>
    <name type="common">African malaria mosquito</name>
    <dbReference type="NCBI Taxonomy" id="62324"/>
    <lineage>
        <taxon>Eukaryota</taxon>
        <taxon>Metazoa</taxon>
        <taxon>Ecdysozoa</taxon>
        <taxon>Arthropoda</taxon>
        <taxon>Hexapoda</taxon>
        <taxon>Insecta</taxon>
        <taxon>Pterygota</taxon>
        <taxon>Neoptera</taxon>
        <taxon>Endopterygota</taxon>
        <taxon>Diptera</taxon>
        <taxon>Nematocera</taxon>
        <taxon>Culicoidea</taxon>
        <taxon>Culicidae</taxon>
        <taxon>Anophelinae</taxon>
        <taxon>Anopheles</taxon>
    </lineage>
</organism>
<dbReference type="PANTHER" id="PTHR12683:SF13">
    <property type="entry name" value="CDK-ACTIVATING KINASE ASSEMBLY FACTOR MAT1"/>
    <property type="match status" value="1"/>
</dbReference>
<evidence type="ECO:0000256" key="1">
    <source>
        <dbReference type="ARBA" id="ARBA00004123"/>
    </source>
</evidence>
<feature type="domain" description="RING-type" evidence="12">
    <location>
        <begin position="6"/>
        <end position="50"/>
    </location>
</feature>
<dbReference type="Pfam" id="PF06391">
    <property type="entry name" value="MAT1"/>
    <property type="match status" value="1"/>
</dbReference>
<evidence type="ECO:0000256" key="11">
    <source>
        <dbReference type="SAM" id="MobiDB-lite"/>
    </source>
</evidence>
<dbReference type="FunFam" id="3.30.40.10:FF:000037">
    <property type="entry name" value="Cdk-activating kinase assembly factor MAT1, centre"/>
    <property type="match status" value="1"/>
</dbReference>
<reference evidence="13" key="1">
    <citation type="submission" date="2020-05" db="UniProtKB">
        <authorList>
            <consortium name="EnsemblMetazoa"/>
        </authorList>
    </citation>
    <scope>IDENTIFICATION</scope>
    <source>
        <strain evidence="13">FUMOZ</strain>
    </source>
</reference>
<keyword evidence="3 10" id="KW-0863">Zinc-finger</keyword>
<keyword evidence="5" id="KW-0539">Nucleus</keyword>
<evidence type="ECO:0000256" key="10">
    <source>
        <dbReference type="PROSITE-ProRule" id="PRU00175"/>
    </source>
</evidence>
<dbReference type="GO" id="GO:0008270">
    <property type="term" value="F:zinc ion binding"/>
    <property type="evidence" value="ECO:0007669"/>
    <property type="project" value="UniProtKB-KW"/>
</dbReference>
<dbReference type="NCBIfam" id="TIGR00570">
    <property type="entry name" value="cdk7"/>
    <property type="match status" value="1"/>
</dbReference>
<dbReference type="GO" id="GO:0006289">
    <property type="term" value="P:nucleotide-excision repair"/>
    <property type="evidence" value="ECO:0007669"/>
    <property type="project" value="InterPro"/>
</dbReference>
<sequence length="484" mass="54517">MDDQVCPRCKTTKYRNPSLKLMVNVCGHTLCESCVELLFLKGSGSCPECNVALRRSNFRVQLFEDSNVDKEVQIRKRILKDFNKKEDDFTSLDEYNDYLETIEELVFNLCNNIDIINTNKRIEQYKRDNRDVIMKNKSKLSKDELELEQIVEYEKEQFDQRRKELAMIEAENRKQKTKNKEELIDSLMASYEDANAIVDKFTQKAEQSQIQLPKPVAPPPVAKQTHFSSGIATGFQGQHGFLAVPKLEEGPLFTYESQGFETDGPAPPSLEEVIESGYISHIRSASDTSSVGNESVAMECASPDEGMCIDEATFLLDDSGEIRENELLLAEEDDNDATKDLDFGGPSPALFSLTSPKRARMMLEIQKSVERNGTTANLTTPGSSSILSGHHLQDKLVTPSRTSFVKPSVPDASQSVFRCIVNETPQQQEQRTTPWAIRSSAQSKQAGELKRQTISGAIDDLNEMTEELIDFIRSFEEKYGTTIN</sequence>
<proteinExistence type="predicted"/>
<keyword evidence="2" id="KW-0479">Metal-binding</keyword>
<dbReference type="InterPro" id="IPR001841">
    <property type="entry name" value="Znf_RING"/>
</dbReference>
<dbReference type="Pfam" id="PF17121">
    <property type="entry name" value="zf-C3HC4_5"/>
    <property type="match status" value="1"/>
</dbReference>